<evidence type="ECO:0000313" key="3">
    <source>
        <dbReference type="Proteomes" id="UP000054851"/>
    </source>
</evidence>
<feature type="transmembrane region" description="Helical" evidence="1">
    <location>
        <begin position="40"/>
        <end position="57"/>
    </location>
</feature>
<dbReference type="AlphaFoldDB" id="A0A157ZJN5"/>
<keyword evidence="1" id="KW-1133">Transmembrane helix</keyword>
<dbReference type="EMBL" id="FCOA02000002">
    <property type="protein sequence ID" value="SAK45649.1"/>
    <property type="molecule type" value="Genomic_DNA"/>
</dbReference>
<accession>A0A157ZJN5</accession>
<dbReference type="Pfam" id="PF11804">
    <property type="entry name" value="DUF3325"/>
    <property type="match status" value="1"/>
</dbReference>
<reference evidence="2" key="1">
    <citation type="submission" date="2016-01" db="EMBL/GenBank/DDBJ databases">
        <authorList>
            <person name="Peeters C."/>
        </authorList>
    </citation>
    <scope>NUCLEOTIDE SEQUENCE</scope>
    <source>
        <strain evidence="2">LMG 29322</strain>
    </source>
</reference>
<feature type="transmembrane region" description="Helical" evidence="1">
    <location>
        <begin position="64"/>
        <end position="86"/>
    </location>
</feature>
<evidence type="ECO:0000256" key="1">
    <source>
        <dbReference type="SAM" id="Phobius"/>
    </source>
</evidence>
<evidence type="ECO:0008006" key="4">
    <source>
        <dbReference type="Google" id="ProtNLM"/>
    </source>
</evidence>
<dbReference type="RefSeq" id="WP_082862272.1">
    <property type="nucleotide sequence ID" value="NZ_FCOA02000002.1"/>
</dbReference>
<comment type="caution">
    <text evidence="2">The sequence shown here is derived from an EMBL/GenBank/DDBJ whole genome shotgun (WGS) entry which is preliminary data.</text>
</comment>
<keyword evidence="1" id="KW-0812">Transmembrane</keyword>
<name>A0A157ZJN5_9BURK</name>
<evidence type="ECO:0000313" key="2">
    <source>
        <dbReference type="EMBL" id="SAK45649.1"/>
    </source>
</evidence>
<keyword evidence="3" id="KW-1185">Reference proteome</keyword>
<proteinExistence type="predicted"/>
<keyword evidence="1" id="KW-0472">Membrane</keyword>
<dbReference type="OrthoDB" id="8641981at2"/>
<protein>
    <recommendedName>
        <fullName evidence="4">DUF3325 domain-containing protein</fullName>
    </recommendedName>
</protein>
<organism evidence="2 3">
    <name type="scientific">Caballeronia hypogeia</name>
    <dbReference type="NCBI Taxonomy" id="1777140"/>
    <lineage>
        <taxon>Bacteria</taxon>
        <taxon>Pseudomonadati</taxon>
        <taxon>Pseudomonadota</taxon>
        <taxon>Betaproteobacteria</taxon>
        <taxon>Burkholderiales</taxon>
        <taxon>Burkholderiaceae</taxon>
        <taxon>Caballeronia</taxon>
    </lineage>
</organism>
<dbReference type="STRING" id="1777140.AWB79_01018"/>
<dbReference type="Proteomes" id="UP000054851">
    <property type="component" value="Unassembled WGS sequence"/>
</dbReference>
<gene>
    <name evidence="2" type="ORF">AWB79_01018</name>
</gene>
<sequence length="93" mass="10002">MTGLLTLAFCVMAFAFLAFSMDRHQQNVFGRELRAGQSRGFRIAGWCGLVLALRFIVGNQGWALGLVAYSGCTSLAAGLVFGGLIVHERFSAT</sequence>
<dbReference type="InterPro" id="IPR021762">
    <property type="entry name" value="DUF3325"/>
</dbReference>